<dbReference type="SUPFAM" id="SSF63748">
    <property type="entry name" value="Tudor/PWWP/MBT"/>
    <property type="match status" value="3"/>
</dbReference>
<dbReference type="Gene3D" id="2.30.30.140">
    <property type="match status" value="3"/>
</dbReference>
<sequence>FFNRPRYLSGEESKMINDISDTEKVYKGKLEYFRRPIFSNTPYKYELVSVVNPYDFSVRIKDDYTAEHATRLKSLMENYSDTLRQDKVGDISRYMSSHGIREMYEGMPVIAKTEPGEGVSSITRGEVLAFDDNKVDVMLVDEGGVVSTVHQKIFPMTVDILRVPVLAVPCRMAYIVPDEPTWPVSVNYKDKFSGGVQIIYFQDLIQSTRSYEAVLEVDGVNVGIQFFHTGVASPVKLPSAPIYELESSGQPQYPLFDYAPWVGLKNMAFGVRTFVTDDKPSLRTRCILQLQPELVNTIQDDISKYVDETPEDIQKTGLKVAPGVCCLARYGGGDYYRAKILKTDCNEAVVDYVDYKEVATIPVNDLIKLPESLLNIPEAANECIITDFVMEACTDLQKLSDNINDKDLYAVIDSTDSNILGNALLVSLFRPIDFSGPDESFCEVFGVSEKPTVNREILQEFQPVSQALVNVFLKSRLPDPNKIYPGAMISVINGWDSMWIQLEEEQVVADRISAELTMFYQNLGSSEEWEFENSLTVGKYVAAQQTDEEGLVWYRAKIVKEDKDQCLLHYIDHGNSEWVKKVEVFPLHTYFIKDHLMTFEVMLKT</sequence>
<dbReference type="STRING" id="48709.A0A1D2NI86"/>
<evidence type="ECO:0000313" key="3">
    <source>
        <dbReference type="Proteomes" id="UP000094527"/>
    </source>
</evidence>
<dbReference type="InterPro" id="IPR002999">
    <property type="entry name" value="Tudor"/>
</dbReference>
<dbReference type="PANTHER" id="PTHR22948:SF29">
    <property type="entry name" value="FI02030P-RELATED"/>
    <property type="match status" value="1"/>
</dbReference>
<dbReference type="PROSITE" id="PS50304">
    <property type="entry name" value="TUDOR"/>
    <property type="match status" value="2"/>
</dbReference>
<keyword evidence="3" id="KW-1185">Reference proteome</keyword>
<reference evidence="2 3" key="1">
    <citation type="journal article" date="2016" name="Genome Biol. Evol.">
        <title>Gene Family Evolution Reflects Adaptation to Soil Environmental Stressors in the Genome of the Collembolan Orchesella cincta.</title>
        <authorList>
            <person name="Faddeeva-Vakhrusheva A."/>
            <person name="Derks M.F."/>
            <person name="Anvar S.Y."/>
            <person name="Agamennone V."/>
            <person name="Suring W."/>
            <person name="Smit S."/>
            <person name="van Straalen N.M."/>
            <person name="Roelofs D."/>
        </authorList>
    </citation>
    <scope>NUCLEOTIDE SEQUENCE [LARGE SCALE GENOMIC DNA]</scope>
    <source>
        <tissue evidence="2">Mixed pool</tissue>
    </source>
</reference>
<proteinExistence type="predicted"/>
<protein>
    <submittedName>
        <fullName evidence="2">Tudor domain-containing protein 1</fullName>
    </submittedName>
</protein>
<comment type="caution">
    <text evidence="2">The sequence shown here is derived from an EMBL/GenBank/DDBJ whole genome shotgun (WGS) entry which is preliminary data.</text>
</comment>
<dbReference type="InterPro" id="IPR050621">
    <property type="entry name" value="Tudor_domain_containing"/>
</dbReference>
<dbReference type="OMA" id="ANECIIT"/>
<dbReference type="GO" id="GO:0005737">
    <property type="term" value="C:cytoplasm"/>
    <property type="evidence" value="ECO:0007669"/>
    <property type="project" value="UniProtKB-ARBA"/>
</dbReference>
<name>A0A1D2NI86_ORCCI</name>
<dbReference type="Gene3D" id="2.40.50.90">
    <property type="match status" value="1"/>
</dbReference>
<dbReference type="Pfam" id="PF00567">
    <property type="entry name" value="TUDOR"/>
    <property type="match status" value="2"/>
</dbReference>
<dbReference type="AlphaFoldDB" id="A0A1D2NI86"/>
<feature type="non-terminal residue" evidence="2">
    <location>
        <position position="1"/>
    </location>
</feature>
<dbReference type="PANTHER" id="PTHR22948">
    <property type="entry name" value="TUDOR DOMAIN CONTAINING PROTEIN"/>
    <property type="match status" value="1"/>
</dbReference>
<accession>A0A1D2NI86</accession>
<dbReference type="CDD" id="cd20379">
    <property type="entry name" value="Tudor_dTUD-like"/>
    <property type="match status" value="1"/>
</dbReference>
<dbReference type="Proteomes" id="UP000094527">
    <property type="component" value="Unassembled WGS sequence"/>
</dbReference>
<evidence type="ECO:0000259" key="1">
    <source>
        <dbReference type="PROSITE" id="PS50304"/>
    </source>
</evidence>
<dbReference type="InterPro" id="IPR035437">
    <property type="entry name" value="SNase_OB-fold_sf"/>
</dbReference>
<dbReference type="OrthoDB" id="10023235at2759"/>
<dbReference type="EMBL" id="LJIJ01000037">
    <property type="protein sequence ID" value="ODN04686.1"/>
    <property type="molecule type" value="Genomic_DNA"/>
</dbReference>
<feature type="domain" description="Tudor" evidence="1">
    <location>
        <begin position="319"/>
        <end position="376"/>
    </location>
</feature>
<organism evidence="2 3">
    <name type="scientific">Orchesella cincta</name>
    <name type="common">Springtail</name>
    <name type="synonym">Podura cincta</name>
    <dbReference type="NCBI Taxonomy" id="48709"/>
    <lineage>
        <taxon>Eukaryota</taxon>
        <taxon>Metazoa</taxon>
        <taxon>Ecdysozoa</taxon>
        <taxon>Arthropoda</taxon>
        <taxon>Hexapoda</taxon>
        <taxon>Collembola</taxon>
        <taxon>Entomobryomorpha</taxon>
        <taxon>Entomobryoidea</taxon>
        <taxon>Orchesellidae</taxon>
        <taxon>Orchesellinae</taxon>
        <taxon>Orchesella</taxon>
    </lineage>
</organism>
<dbReference type="SMART" id="SM00333">
    <property type="entry name" value="TUDOR"/>
    <property type="match status" value="2"/>
</dbReference>
<feature type="domain" description="Tudor" evidence="1">
    <location>
        <begin position="534"/>
        <end position="594"/>
    </location>
</feature>
<gene>
    <name evidence="2" type="ORF">Ocin01_01998</name>
</gene>
<evidence type="ECO:0000313" key="2">
    <source>
        <dbReference type="EMBL" id="ODN04686.1"/>
    </source>
</evidence>